<dbReference type="KEGG" id="nli:G3M70_05925"/>
<reference evidence="3 4" key="1">
    <citation type="submission" date="2020-02" db="EMBL/GenBank/DDBJ databases">
        <title>Genomic and physiological characterization of two novel Nitrospinaceae genera.</title>
        <authorList>
            <person name="Mueller A.J."/>
            <person name="Jung M.-Y."/>
            <person name="Strachan C.R."/>
            <person name="Herbold C.W."/>
            <person name="Kirkegaard R.H."/>
            <person name="Daims H."/>
        </authorList>
    </citation>
    <scope>NUCLEOTIDE SEQUENCE [LARGE SCALE GENOMIC DNA]</scope>
    <source>
        <strain evidence="3">EB</strain>
    </source>
</reference>
<organism evidence="3 4">
    <name type="scientific">Candidatus Nitronauta litoralis</name>
    <dbReference type="NCBI Taxonomy" id="2705533"/>
    <lineage>
        <taxon>Bacteria</taxon>
        <taxon>Pseudomonadati</taxon>
        <taxon>Nitrospinota/Tectimicrobiota group</taxon>
        <taxon>Nitrospinota</taxon>
        <taxon>Nitrospinia</taxon>
        <taxon>Nitrospinales</taxon>
        <taxon>Nitrospinaceae</taxon>
        <taxon>Candidatus Nitronauta</taxon>
    </lineage>
</organism>
<dbReference type="InterPro" id="IPR036894">
    <property type="entry name" value="YbaB-like_sf"/>
</dbReference>
<dbReference type="GO" id="GO:0003677">
    <property type="term" value="F:DNA binding"/>
    <property type="evidence" value="ECO:0007669"/>
    <property type="project" value="UniProtKB-UniRule"/>
</dbReference>
<gene>
    <name evidence="3" type="ORF">G3M70_05925</name>
</gene>
<dbReference type="PANTHER" id="PTHR33449">
    <property type="entry name" value="NUCLEOID-ASSOCIATED PROTEIN YBAB"/>
    <property type="match status" value="1"/>
</dbReference>
<comment type="subcellular location">
    <subcellularLocation>
        <location evidence="2">Cytoplasm</location>
        <location evidence="2">Nucleoid</location>
    </subcellularLocation>
</comment>
<keyword evidence="1 2" id="KW-0238">DNA-binding</keyword>
<dbReference type="Pfam" id="PF02575">
    <property type="entry name" value="YbaB_DNA_bd"/>
    <property type="match status" value="1"/>
</dbReference>
<dbReference type="Gene3D" id="3.30.1310.10">
    <property type="entry name" value="Nucleoid-associated protein YbaB-like domain"/>
    <property type="match status" value="1"/>
</dbReference>
<protein>
    <recommendedName>
        <fullName evidence="2">Nucleoid-associated protein G3M70_05925</fullName>
    </recommendedName>
</protein>
<dbReference type="HAMAP" id="MF_00274">
    <property type="entry name" value="DNA_YbaB_EbfC"/>
    <property type="match status" value="1"/>
</dbReference>
<evidence type="ECO:0000256" key="1">
    <source>
        <dbReference type="ARBA" id="ARBA00023125"/>
    </source>
</evidence>
<dbReference type="SUPFAM" id="SSF82607">
    <property type="entry name" value="YbaB-like"/>
    <property type="match status" value="1"/>
</dbReference>
<comment type="similarity">
    <text evidence="2">Belongs to the YbaB/EbfC family.</text>
</comment>
<proteinExistence type="inferred from homology"/>
<name>A0A7T0BV02_9BACT</name>
<dbReference type="PANTHER" id="PTHR33449:SF1">
    <property type="entry name" value="NUCLEOID-ASSOCIATED PROTEIN YBAB"/>
    <property type="match status" value="1"/>
</dbReference>
<dbReference type="AlphaFoldDB" id="A0A7T0BV02"/>
<dbReference type="InterPro" id="IPR004401">
    <property type="entry name" value="YbaB/EbfC"/>
</dbReference>
<dbReference type="Proteomes" id="UP000594688">
    <property type="component" value="Chromosome"/>
</dbReference>
<comment type="subunit">
    <text evidence="2">Homodimer.</text>
</comment>
<dbReference type="PIRSF" id="PIRSF004555">
    <property type="entry name" value="UCP004555"/>
    <property type="match status" value="1"/>
</dbReference>
<dbReference type="GO" id="GO:0005829">
    <property type="term" value="C:cytosol"/>
    <property type="evidence" value="ECO:0007669"/>
    <property type="project" value="TreeGrafter"/>
</dbReference>
<dbReference type="GO" id="GO:0043590">
    <property type="term" value="C:bacterial nucleoid"/>
    <property type="evidence" value="ECO:0007669"/>
    <property type="project" value="UniProtKB-UniRule"/>
</dbReference>
<evidence type="ECO:0000313" key="3">
    <source>
        <dbReference type="EMBL" id="QPJ61450.1"/>
    </source>
</evidence>
<accession>A0A7T0BV02</accession>
<dbReference type="EMBL" id="CP048685">
    <property type="protein sequence ID" value="QPJ61450.1"/>
    <property type="molecule type" value="Genomic_DNA"/>
</dbReference>
<evidence type="ECO:0000256" key="2">
    <source>
        <dbReference type="HAMAP-Rule" id="MF_00274"/>
    </source>
</evidence>
<keyword evidence="2" id="KW-0963">Cytoplasm</keyword>
<sequence length="105" mass="11538">MFDKFGGMLQQFKDMQSKFGEVQDKLREKRIEASTGGGMVKVTANGLNEILSVQIDEELINMQDRAILEELTAGAMNEVTRQAKALFAEEVSQLTGGIKIPGLFG</sequence>
<dbReference type="NCBIfam" id="TIGR00103">
    <property type="entry name" value="DNA_YbaB_EbfC"/>
    <property type="match status" value="1"/>
</dbReference>
<evidence type="ECO:0000313" key="4">
    <source>
        <dbReference type="Proteomes" id="UP000594688"/>
    </source>
</evidence>
<comment type="function">
    <text evidence="2">Binds to DNA and alters its conformation. May be involved in regulation of gene expression, nucleoid organization and DNA protection.</text>
</comment>